<dbReference type="InterPro" id="IPR001675">
    <property type="entry name" value="Glyco_trans_29"/>
</dbReference>
<evidence type="ECO:0000256" key="10">
    <source>
        <dbReference type="ARBA" id="ARBA00023180"/>
    </source>
</evidence>
<keyword evidence="7" id="KW-1133">Transmembrane helix</keyword>
<evidence type="ECO:0000256" key="9">
    <source>
        <dbReference type="ARBA" id="ARBA00023136"/>
    </source>
</evidence>
<keyword evidence="5" id="KW-0812">Transmembrane</keyword>
<keyword evidence="9" id="KW-0472">Membrane</keyword>
<keyword evidence="8" id="KW-0333">Golgi apparatus</keyword>
<evidence type="ECO:0000256" key="1">
    <source>
        <dbReference type="ARBA" id="ARBA00004323"/>
    </source>
</evidence>
<comment type="similarity">
    <text evidence="2">Belongs to the glycosyltransferase 29 family.</text>
</comment>
<dbReference type="GO" id="GO:0008373">
    <property type="term" value="F:sialyltransferase activity"/>
    <property type="evidence" value="ECO:0007669"/>
    <property type="project" value="InterPro"/>
</dbReference>
<evidence type="ECO:0000256" key="5">
    <source>
        <dbReference type="ARBA" id="ARBA00022692"/>
    </source>
</evidence>
<keyword evidence="3" id="KW-0328">Glycosyltransferase</keyword>
<evidence type="ECO:0000256" key="2">
    <source>
        <dbReference type="ARBA" id="ARBA00006003"/>
    </source>
</evidence>
<feature type="compositionally biased region" description="Low complexity" evidence="11">
    <location>
        <begin position="29"/>
        <end position="39"/>
    </location>
</feature>
<keyword evidence="6" id="KW-0735">Signal-anchor</keyword>
<dbReference type="GO" id="GO:0000139">
    <property type="term" value="C:Golgi membrane"/>
    <property type="evidence" value="ECO:0007669"/>
    <property type="project" value="UniProtKB-SubCell"/>
</dbReference>
<name>A0A061RPX4_9CHLO</name>
<protein>
    <submittedName>
        <fullName evidence="12">Uncharacterized protein</fullName>
    </submittedName>
</protein>
<dbReference type="AlphaFoldDB" id="A0A061RPX4"/>
<evidence type="ECO:0000256" key="4">
    <source>
        <dbReference type="ARBA" id="ARBA00022679"/>
    </source>
</evidence>
<proteinExistence type="inferred from homology"/>
<organism evidence="12">
    <name type="scientific">Tetraselmis sp. GSL018</name>
    <dbReference type="NCBI Taxonomy" id="582737"/>
    <lineage>
        <taxon>Eukaryota</taxon>
        <taxon>Viridiplantae</taxon>
        <taxon>Chlorophyta</taxon>
        <taxon>core chlorophytes</taxon>
        <taxon>Chlorodendrophyceae</taxon>
        <taxon>Chlorodendrales</taxon>
        <taxon>Chlorodendraceae</taxon>
        <taxon>Tetraselmis</taxon>
    </lineage>
</organism>
<feature type="non-terminal residue" evidence="12">
    <location>
        <position position="1"/>
    </location>
</feature>
<dbReference type="Gene3D" id="3.90.1480.20">
    <property type="entry name" value="Glycosyl transferase family 29"/>
    <property type="match status" value="1"/>
</dbReference>
<gene>
    <name evidence="12" type="ORF">TSPGSL018_30630</name>
</gene>
<keyword evidence="10" id="KW-0325">Glycoprotein</keyword>
<reference evidence="12" key="1">
    <citation type="submission" date="2014-05" db="EMBL/GenBank/DDBJ databases">
        <title>The transcriptome of the halophilic microalga Tetraselmis sp. GSL018 isolated from the Great Salt Lake, Utah.</title>
        <authorList>
            <person name="Jinkerson R.E."/>
            <person name="D'Adamo S."/>
            <person name="Posewitz M.C."/>
        </authorList>
    </citation>
    <scope>NUCLEOTIDE SEQUENCE</scope>
    <source>
        <strain evidence="12">GSL018</strain>
    </source>
</reference>
<feature type="region of interest" description="Disordered" evidence="11">
    <location>
        <begin position="1"/>
        <end position="51"/>
    </location>
</feature>
<comment type="subcellular location">
    <subcellularLocation>
        <location evidence="1">Golgi apparatus membrane</location>
        <topology evidence="1">Single-pass type II membrane protein</topology>
    </subcellularLocation>
</comment>
<sequence length="155" mass="17501">ALRPTSAGGRSSALPTPGSPSSPKRVKARYASSARGSGSTPKTDRRPNSLRAVRPCHRVMLSPQFELYRRGLWAFKVNDSYPAWSSGFMGIAFALNFCTEIDVYGFTSGSTYYYGKQHLRRRPSSTKQVQTTFREEKRANIGKISYTHKWELERE</sequence>
<accession>A0A061RPX4</accession>
<evidence type="ECO:0000256" key="3">
    <source>
        <dbReference type="ARBA" id="ARBA00022676"/>
    </source>
</evidence>
<dbReference type="Pfam" id="PF00777">
    <property type="entry name" value="Glyco_transf_29"/>
    <property type="match status" value="1"/>
</dbReference>
<dbReference type="InterPro" id="IPR038578">
    <property type="entry name" value="GT29-like_sf"/>
</dbReference>
<evidence type="ECO:0000256" key="11">
    <source>
        <dbReference type="SAM" id="MobiDB-lite"/>
    </source>
</evidence>
<dbReference type="EMBL" id="GBEZ01013246">
    <property type="protein sequence ID" value="JAC72720.1"/>
    <property type="molecule type" value="Transcribed_RNA"/>
</dbReference>
<keyword evidence="4" id="KW-0808">Transferase</keyword>
<evidence type="ECO:0000256" key="8">
    <source>
        <dbReference type="ARBA" id="ARBA00023034"/>
    </source>
</evidence>
<evidence type="ECO:0000256" key="6">
    <source>
        <dbReference type="ARBA" id="ARBA00022968"/>
    </source>
</evidence>
<evidence type="ECO:0000313" key="12">
    <source>
        <dbReference type="EMBL" id="JAC72720.1"/>
    </source>
</evidence>
<evidence type="ECO:0000256" key="7">
    <source>
        <dbReference type="ARBA" id="ARBA00022989"/>
    </source>
</evidence>